<protein>
    <submittedName>
        <fullName evidence="1">DUF4258 domain-containing protein</fullName>
    </submittedName>
</protein>
<gene>
    <name evidence="1" type="ORF">EF834_01940</name>
</gene>
<proteinExistence type="predicted"/>
<dbReference type="EMBL" id="RKLN01000001">
    <property type="protein sequence ID" value="RVW06240.1"/>
    <property type="molecule type" value="Genomic_DNA"/>
</dbReference>
<keyword evidence="2" id="KW-1185">Reference proteome</keyword>
<evidence type="ECO:0000313" key="2">
    <source>
        <dbReference type="Proteomes" id="UP000284333"/>
    </source>
</evidence>
<organism evidence="1 2">
    <name type="scientific">Rhodococcus spongiicola</name>
    <dbReference type="NCBI Taxonomy" id="2487352"/>
    <lineage>
        <taxon>Bacteria</taxon>
        <taxon>Bacillati</taxon>
        <taxon>Actinomycetota</taxon>
        <taxon>Actinomycetes</taxon>
        <taxon>Mycobacteriales</taxon>
        <taxon>Nocardiaceae</taxon>
        <taxon>Rhodococcus</taxon>
    </lineage>
</organism>
<sequence length="94" mass="10556">MREQRIKDYLRRNPQTLEVAGRELSAHALFRMLERNIHAAHIEAALAAPLVTRVTRDGREWRTIYTGEYATVITADAHILTVSHGVLNAPVIAA</sequence>
<dbReference type="AlphaFoldDB" id="A0A438B5K6"/>
<dbReference type="RefSeq" id="WP_127945205.1">
    <property type="nucleotide sequence ID" value="NZ_RKLN01000001.1"/>
</dbReference>
<comment type="caution">
    <text evidence="1">The sequence shown here is derived from an EMBL/GenBank/DDBJ whole genome shotgun (WGS) entry which is preliminary data.</text>
</comment>
<name>A0A438B5K6_9NOCA</name>
<dbReference type="Proteomes" id="UP000284333">
    <property type="component" value="Unassembled WGS sequence"/>
</dbReference>
<reference evidence="1 2" key="1">
    <citation type="submission" date="2018-11" db="EMBL/GenBank/DDBJ databases">
        <title>Rhodococcus spongicola sp. nov. and Rhodococcus xishaensis sp. nov. from marine sponges.</title>
        <authorList>
            <person name="Li L."/>
            <person name="Lin H.W."/>
        </authorList>
    </citation>
    <scope>NUCLEOTIDE SEQUENCE [LARGE SCALE GENOMIC DNA]</scope>
    <source>
        <strain evidence="1 2">LHW50502</strain>
    </source>
</reference>
<accession>A0A438B5K6</accession>
<evidence type="ECO:0000313" key="1">
    <source>
        <dbReference type="EMBL" id="RVW06240.1"/>
    </source>
</evidence>